<reference evidence="2 3" key="2">
    <citation type="submission" date="2018-06" db="EMBL/GenBank/DDBJ databases">
        <authorList>
            <consortium name="Pathogen Informatics"/>
            <person name="Doyle S."/>
        </authorList>
    </citation>
    <scope>NUCLEOTIDE SEQUENCE [LARGE SCALE GENOMIC DNA]</scope>
    <source>
        <strain evidence="2 3">NCTC10211</strain>
    </source>
</reference>
<evidence type="ECO:0000313" key="3">
    <source>
        <dbReference type="Proteomes" id="UP000254765"/>
    </source>
</evidence>
<dbReference type="Proteomes" id="UP000254765">
    <property type="component" value="Unassembled WGS sequence"/>
</dbReference>
<dbReference type="EMBL" id="UGYK01000002">
    <property type="protein sequence ID" value="SUI66610.1"/>
    <property type="molecule type" value="Genomic_DNA"/>
</dbReference>
<reference evidence="1" key="1">
    <citation type="submission" date="2016-05" db="EMBL/GenBank/DDBJ databases">
        <authorList>
            <person name="Cock P.J.A."/>
            <person name="Cock P.J.A."/>
        </authorList>
    </citation>
    <scope>NUCLEOTIDE SEQUENCE</scope>
    <source>
        <strain evidence="1">PWN146_assembly</strain>
    </source>
</reference>
<accession>A0A1C3HDE8</accession>
<protein>
    <submittedName>
        <fullName evidence="1">Uncharacterized protein</fullName>
    </submittedName>
</protein>
<dbReference type="EMBL" id="LT575490">
    <property type="protein sequence ID" value="SAY43052.1"/>
    <property type="molecule type" value="Genomic_DNA"/>
</dbReference>
<evidence type="ECO:0000313" key="2">
    <source>
        <dbReference type="EMBL" id="SUI66610.1"/>
    </source>
</evidence>
<sequence>MSVIGLINLMEMAKQGAKFGELSPRRQTIEHVDAAALSAVQEDITAFLSVCTPDNSERHTGEKPCYTVNHYAGQYLWLYENFTKNSPLYNIPIAKEILGPFEPERLLAALKKTAQAARCALRPLPARR</sequence>
<evidence type="ECO:0000313" key="1">
    <source>
        <dbReference type="EMBL" id="SAY43052.1"/>
    </source>
</evidence>
<organism evidence="1">
    <name type="scientific">Serratia marcescens</name>
    <dbReference type="NCBI Taxonomy" id="615"/>
    <lineage>
        <taxon>Bacteria</taxon>
        <taxon>Pseudomonadati</taxon>
        <taxon>Pseudomonadota</taxon>
        <taxon>Gammaproteobacteria</taxon>
        <taxon>Enterobacterales</taxon>
        <taxon>Yersiniaceae</taxon>
        <taxon>Serratia</taxon>
    </lineage>
</organism>
<name>A0A1C3HDE8_SERMA</name>
<proteinExistence type="predicted"/>
<dbReference type="AlphaFoldDB" id="A0A1C3HDE8"/>
<gene>
    <name evidence="2" type="ORF">NCTC10211_04073</name>
    <name evidence="1" type="ORF">PWN146_01743</name>
</gene>